<organism evidence="2 3">
    <name type="scientific">Methylocystis heyeri</name>
    <dbReference type="NCBI Taxonomy" id="391905"/>
    <lineage>
        <taxon>Bacteria</taxon>
        <taxon>Pseudomonadati</taxon>
        <taxon>Pseudomonadota</taxon>
        <taxon>Alphaproteobacteria</taxon>
        <taxon>Hyphomicrobiales</taxon>
        <taxon>Methylocystaceae</taxon>
        <taxon>Methylocystis</taxon>
    </lineage>
</organism>
<dbReference type="InterPro" id="IPR049945">
    <property type="entry name" value="AAA_22"/>
</dbReference>
<reference evidence="2 3" key="1">
    <citation type="submission" date="2019-11" db="EMBL/GenBank/DDBJ databases">
        <title>The genome sequence of Methylocystis heyeri.</title>
        <authorList>
            <person name="Oshkin I.Y."/>
            <person name="Miroshnikov K."/>
            <person name="Dedysh S.N."/>
        </authorList>
    </citation>
    <scope>NUCLEOTIDE SEQUENCE [LARGE SCALE GENOMIC DNA]</scope>
    <source>
        <strain evidence="2 3">H2</strain>
    </source>
</reference>
<dbReference type="EMBL" id="CP046052">
    <property type="protein sequence ID" value="QGM46708.1"/>
    <property type="molecule type" value="Genomic_DNA"/>
</dbReference>
<gene>
    <name evidence="2" type="ORF">H2LOC_013950</name>
</gene>
<dbReference type="GO" id="GO:0016887">
    <property type="term" value="F:ATP hydrolysis activity"/>
    <property type="evidence" value="ECO:0007669"/>
    <property type="project" value="InterPro"/>
</dbReference>
<dbReference type="OrthoDB" id="9797061at2"/>
<dbReference type="Proteomes" id="UP000309061">
    <property type="component" value="Chromosome"/>
</dbReference>
<dbReference type="Pfam" id="PF13401">
    <property type="entry name" value="AAA_22"/>
    <property type="match status" value="1"/>
</dbReference>
<sequence>MSNLSPPVKPRGSIAALKNVSGFFELVSRVRDRSPSLPNIGVMHGRSGDGKSYASIYAQNKTRAIRVEVGDSWTRKTLLCAILQECGVHRPSGSVAELSQLAIQTLAEEPRRPLFVDEADKICDKNYIELIREIAMGSNVPVLLIGEERLPSKLAQVERLHNRILAWFGAEPCDLADARKLAELLLPESVTIEDALLDEIRVQGDGRARRIATSLDGVGHWARNAGVKAVSKANYDGAIYTGEAPKARAAKLIVKPEIVASNTRRAS</sequence>
<evidence type="ECO:0000259" key="1">
    <source>
        <dbReference type="Pfam" id="PF13401"/>
    </source>
</evidence>
<dbReference type="KEGG" id="mhey:H2LOC_013950"/>
<dbReference type="RefSeq" id="WP_136497591.1">
    <property type="nucleotide sequence ID" value="NZ_CP046052.1"/>
</dbReference>
<evidence type="ECO:0000313" key="3">
    <source>
        <dbReference type="Proteomes" id="UP000309061"/>
    </source>
</evidence>
<proteinExistence type="predicted"/>
<dbReference type="SUPFAM" id="SSF52540">
    <property type="entry name" value="P-loop containing nucleoside triphosphate hydrolases"/>
    <property type="match status" value="1"/>
</dbReference>
<accession>A0A6B8KJF0</accession>
<feature type="domain" description="ORC1/DEAH AAA+ ATPase" evidence="1">
    <location>
        <begin position="39"/>
        <end position="153"/>
    </location>
</feature>
<protein>
    <submittedName>
        <fullName evidence="2">AAA family ATPase</fullName>
    </submittedName>
</protein>
<name>A0A6B8KJF0_9HYPH</name>
<dbReference type="InterPro" id="IPR027417">
    <property type="entry name" value="P-loop_NTPase"/>
</dbReference>
<keyword evidence="3" id="KW-1185">Reference proteome</keyword>
<evidence type="ECO:0000313" key="2">
    <source>
        <dbReference type="EMBL" id="QGM46708.1"/>
    </source>
</evidence>
<dbReference type="AlphaFoldDB" id="A0A6B8KJF0"/>